<dbReference type="EMBL" id="JACHJN010000002">
    <property type="protein sequence ID" value="MBB5954481.1"/>
    <property type="molecule type" value="Genomic_DNA"/>
</dbReference>
<feature type="region of interest" description="Disordered" evidence="1">
    <location>
        <begin position="108"/>
        <end position="142"/>
    </location>
</feature>
<accession>A0A841CBA3</accession>
<evidence type="ECO:0000313" key="2">
    <source>
        <dbReference type="EMBL" id="MBB5954481.1"/>
    </source>
</evidence>
<dbReference type="AlphaFoldDB" id="A0A841CBA3"/>
<dbReference type="Proteomes" id="UP000547510">
    <property type="component" value="Unassembled WGS sequence"/>
</dbReference>
<evidence type="ECO:0000256" key="1">
    <source>
        <dbReference type="SAM" id="MobiDB-lite"/>
    </source>
</evidence>
<reference evidence="2 3" key="1">
    <citation type="submission" date="2020-08" db="EMBL/GenBank/DDBJ databases">
        <title>Genomic Encyclopedia of Type Strains, Phase III (KMG-III): the genomes of soil and plant-associated and newly described type strains.</title>
        <authorList>
            <person name="Whitman W."/>
        </authorList>
    </citation>
    <scope>NUCLEOTIDE SEQUENCE [LARGE SCALE GENOMIC DNA]</scope>
    <source>
        <strain evidence="2 3">CECT 8640</strain>
    </source>
</reference>
<name>A0A841CBA3_9PSEU</name>
<organism evidence="2 3">
    <name type="scientific">Saccharothrix tamanrassetensis</name>
    <dbReference type="NCBI Taxonomy" id="1051531"/>
    <lineage>
        <taxon>Bacteria</taxon>
        <taxon>Bacillati</taxon>
        <taxon>Actinomycetota</taxon>
        <taxon>Actinomycetes</taxon>
        <taxon>Pseudonocardiales</taxon>
        <taxon>Pseudonocardiaceae</taxon>
        <taxon>Saccharothrix</taxon>
    </lineage>
</organism>
<protein>
    <submittedName>
        <fullName evidence="2">Uncharacterized protein</fullName>
    </submittedName>
</protein>
<keyword evidence="3" id="KW-1185">Reference proteome</keyword>
<gene>
    <name evidence="2" type="ORF">FHS29_001051</name>
</gene>
<proteinExistence type="predicted"/>
<dbReference type="RefSeq" id="WP_184688805.1">
    <property type="nucleotide sequence ID" value="NZ_JACHJN010000002.1"/>
</dbReference>
<sequence length="142" mass="15715">MTFPYDRARLDALVADVDQRLAAAERISREAVQVQLRSKGLTEADYAEINRFANSAAAPKELRDLARRIDAGEMTWQDIASGERAGDESVQRALQAGVPELQRAYNALQEGNDPEDVVASGTPRPARRDDDDEPGQFTQDAW</sequence>
<comment type="caution">
    <text evidence="2">The sequence shown here is derived from an EMBL/GenBank/DDBJ whole genome shotgun (WGS) entry which is preliminary data.</text>
</comment>
<evidence type="ECO:0000313" key="3">
    <source>
        <dbReference type="Proteomes" id="UP000547510"/>
    </source>
</evidence>